<dbReference type="Gene3D" id="3.40.50.1110">
    <property type="entry name" value="SGNH hydrolase"/>
    <property type="match status" value="1"/>
</dbReference>
<dbReference type="PROSITE" id="PS51257">
    <property type="entry name" value="PROKAR_LIPOPROTEIN"/>
    <property type="match status" value="1"/>
</dbReference>
<dbReference type="AlphaFoldDB" id="A0A937RFL2"/>
<dbReference type="RefSeq" id="WP_203003756.1">
    <property type="nucleotide sequence ID" value="NZ_JADWYU010000217.1"/>
</dbReference>
<dbReference type="InterPro" id="IPR013830">
    <property type="entry name" value="SGNH_hydro"/>
</dbReference>
<reference evidence="4" key="1">
    <citation type="submission" date="2020-12" db="EMBL/GenBank/DDBJ databases">
        <title>Genomic characterization of non-nitrogen-fixing Frankia strains.</title>
        <authorList>
            <person name="Carlos-Shanley C."/>
            <person name="Guerra T."/>
            <person name="Hahn D."/>
        </authorList>
    </citation>
    <scope>NUCLEOTIDE SEQUENCE</scope>
    <source>
        <strain evidence="4">CN6</strain>
    </source>
</reference>
<feature type="disulfide bond" evidence="2">
    <location>
        <begin position="84"/>
        <end position="109"/>
    </location>
</feature>
<feature type="active site" description="Nucleophile" evidence="1">
    <location>
        <position position="67"/>
    </location>
</feature>
<dbReference type="GO" id="GO:0004806">
    <property type="term" value="F:triacylglycerol lipase activity"/>
    <property type="evidence" value="ECO:0007669"/>
    <property type="project" value="TreeGrafter"/>
</dbReference>
<proteinExistence type="predicted"/>
<evidence type="ECO:0000259" key="3">
    <source>
        <dbReference type="Pfam" id="PF13472"/>
    </source>
</evidence>
<keyword evidence="2" id="KW-1015">Disulfide bond</keyword>
<dbReference type="InterPro" id="IPR037460">
    <property type="entry name" value="SEST-like"/>
</dbReference>
<dbReference type="PANTHER" id="PTHR37981">
    <property type="entry name" value="LIPASE 2"/>
    <property type="match status" value="1"/>
</dbReference>
<feature type="disulfide bond" evidence="2">
    <location>
        <begin position="221"/>
        <end position="267"/>
    </location>
</feature>
<evidence type="ECO:0000313" key="4">
    <source>
        <dbReference type="EMBL" id="MBL7629510.1"/>
    </source>
</evidence>
<feature type="active site" evidence="1">
    <location>
        <position position="288"/>
    </location>
</feature>
<dbReference type="GO" id="GO:0019433">
    <property type="term" value="P:triglyceride catabolic process"/>
    <property type="evidence" value="ECO:0007669"/>
    <property type="project" value="TreeGrafter"/>
</dbReference>
<organism evidence="4 5">
    <name type="scientific">Frankia nepalensis</name>
    <dbReference type="NCBI Taxonomy" id="1836974"/>
    <lineage>
        <taxon>Bacteria</taxon>
        <taxon>Bacillati</taxon>
        <taxon>Actinomycetota</taxon>
        <taxon>Actinomycetes</taxon>
        <taxon>Frankiales</taxon>
        <taxon>Frankiaceae</taxon>
        <taxon>Frankia</taxon>
    </lineage>
</organism>
<dbReference type="PANTHER" id="PTHR37981:SF1">
    <property type="entry name" value="SGNH HYDROLASE-TYPE ESTERASE DOMAIN-CONTAINING PROTEIN"/>
    <property type="match status" value="1"/>
</dbReference>
<feature type="disulfide bond" evidence="2">
    <location>
        <begin position="162"/>
        <end position="167"/>
    </location>
</feature>
<comment type="caution">
    <text evidence="4">The sequence shown here is derived from an EMBL/GenBank/DDBJ whole genome shotgun (WGS) entry which is preliminary data.</text>
</comment>
<dbReference type="Proteomes" id="UP000604475">
    <property type="component" value="Unassembled WGS sequence"/>
</dbReference>
<dbReference type="Pfam" id="PF13472">
    <property type="entry name" value="Lipase_GDSL_2"/>
    <property type="match status" value="1"/>
</dbReference>
<gene>
    <name evidence="4" type="ORF">I7412_20530</name>
</gene>
<protein>
    <submittedName>
        <fullName evidence="4">SGNH/GDSL hydrolase family protein</fullName>
    </submittedName>
</protein>
<name>A0A937RFL2_9ACTN</name>
<evidence type="ECO:0000256" key="1">
    <source>
        <dbReference type="PIRSR" id="PIRSR637460-1"/>
    </source>
</evidence>
<evidence type="ECO:0000256" key="2">
    <source>
        <dbReference type="PIRSR" id="PIRSR637460-2"/>
    </source>
</evidence>
<dbReference type="CDD" id="cd01823">
    <property type="entry name" value="SEST_like"/>
    <property type="match status" value="1"/>
</dbReference>
<evidence type="ECO:0000313" key="5">
    <source>
        <dbReference type="Proteomes" id="UP000604475"/>
    </source>
</evidence>
<feature type="domain" description="SGNH hydrolase-type esterase" evidence="3">
    <location>
        <begin position="63"/>
        <end position="296"/>
    </location>
</feature>
<dbReference type="EMBL" id="JAEACQ010000230">
    <property type="protein sequence ID" value="MBL7629510.1"/>
    <property type="molecule type" value="Genomic_DNA"/>
</dbReference>
<keyword evidence="4" id="KW-0378">Hydrolase</keyword>
<dbReference type="SUPFAM" id="SSF52266">
    <property type="entry name" value="SGNH hydrolase"/>
    <property type="match status" value="1"/>
</dbReference>
<dbReference type="InterPro" id="IPR036514">
    <property type="entry name" value="SGNH_hydro_sf"/>
</dbReference>
<sequence length="309" mass="32536">MQLRSPASARAGRLVSLGVVSLLVTLTVLLTGCEPRTGLGVQPPIGGTDTEPVDFGGPVTIVALGDSYSSGEGNVPFDTDAPGCRRGGAAWPRLLGQRIASSDVRLLACSGATTAAFTTSFHGQPPQVEALRALVASGVRPTIVTITIGGNDAGFGRTVTSCVVWRCFWNGNDDQSREFVTDTLPPLLESAYSAVKEAAPEARILVVGYPELIPNRSDNICKWLDNNERQQLTGLNNDLNRVARRAAHEVGVEFLSLNGVFDGHQICTTDAWVYPVAVTGAGLQASAHPNAQGQQAIADAVYKDLAKGK</sequence>
<keyword evidence="5" id="KW-1185">Reference proteome</keyword>
<accession>A0A937RFL2</accession>